<evidence type="ECO:0000313" key="2">
    <source>
        <dbReference type="EMBL" id="CAI8615600.1"/>
    </source>
</evidence>
<keyword evidence="1" id="KW-1133">Transmembrane helix</keyword>
<keyword evidence="1" id="KW-0472">Membrane</keyword>
<protein>
    <recommendedName>
        <fullName evidence="4">Alpha-(1,6)-fucosyltransferase</fullName>
    </recommendedName>
</protein>
<keyword evidence="1" id="KW-0812">Transmembrane</keyword>
<dbReference type="Proteomes" id="UP001157006">
    <property type="component" value="Chromosome 5"/>
</dbReference>
<name>A0AAV1B2X9_VICFA</name>
<dbReference type="AlphaFoldDB" id="A0AAV1B2X9"/>
<sequence length="579" mass="66249">MDTASSSNQRSLERVVSQKAMQMSNSFPCQICVVGFLSGICIASLIMATLTSIGSFQFSHFSMLNLSFNSDLNSTIPQCSFKPKEIQRLTDLKSRKEIEQDERVSLLYSAWNCVLNKPTSGANKCLLELGINESNLLNAPHLENCKAKSQLHDRLDKRIGNDSFPPWTSWNPVAATTDQNQNFRSKAVSEGAYPPWIAGSDEENYPLTRKVQRDIWIHQHPSNCSDANVKFLLADWERLPGFGIGAQIAGMCGLLAIAINEGRVLVTNFYNRADHDGCKGSSRSSWNCYFFAETSLECHQRAFELMKSDDSLSRGILTTKENYSSKHIWTGPTPRIWGDPWNYLQPTTDINGSLVVSHRKMDRRWWRAQAVRYLMRFPTEYTCNLLNEARHAAFGKIAAKMVLESLVGEWPKKENGERPKSDIEKYVWSNHKPWIPRPLLSMHVRMGDKACEMRVVEFEEYMMLANRIRKHFPNLKSIWLSTEMQGVIDKTKEYSSRWNFYYTKVRRQDRSNVSMAEYEGSLGRERSTNYPLVNFLMAADSDYFVGALGSTWCFLIDGMRNTGGKVMSGYLSVNKDRFW</sequence>
<organism evidence="2 3">
    <name type="scientific">Vicia faba</name>
    <name type="common">Broad bean</name>
    <name type="synonym">Faba vulgaris</name>
    <dbReference type="NCBI Taxonomy" id="3906"/>
    <lineage>
        <taxon>Eukaryota</taxon>
        <taxon>Viridiplantae</taxon>
        <taxon>Streptophyta</taxon>
        <taxon>Embryophyta</taxon>
        <taxon>Tracheophyta</taxon>
        <taxon>Spermatophyta</taxon>
        <taxon>Magnoliopsida</taxon>
        <taxon>eudicotyledons</taxon>
        <taxon>Gunneridae</taxon>
        <taxon>Pentapetalae</taxon>
        <taxon>rosids</taxon>
        <taxon>fabids</taxon>
        <taxon>Fabales</taxon>
        <taxon>Fabaceae</taxon>
        <taxon>Papilionoideae</taxon>
        <taxon>50 kb inversion clade</taxon>
        <taxon>NPAAA clade</taxon>
        <taxon>Hologalegina</taxon>
        <taxon>IRL clade</taxon>
        <taxon>Fabeae</taxon>
        <taxon>Vicia</taxon>
    </lineage>
</organism>
<evidence type="ECO:0000256" key="1">
    <source>
        <dbReference type="SAM" id="Phobius"/>
    </source>
</evidence>
<dbReference type="Gene3D" id="3.40.50.11350">
    <property type="match status" value="1"/>
</dbReference>
<evidence type="ECO:0008006" key="4">
    <source>
        <dbReference type="Google" id="ProtNLM"/>
    </source>
</evidence>
<dbReference type="PANTHER" id="PTHR13132">
    <property type="entry name" value="ALPHA- 1,6 -FUCOSYLTRANSFERASE"/>
    <property type="match status" value="1"/>
</dbReference>
<proteinExistence type="predicted"/>
<dbReference type="PANTHER" id="PTHR13132:SF29">
    <property type="entry name" value="ALPHA-(1,6)-FUCOSYLTRANSFERASE"/>
    <property type="match status" value="1"/>
</dbReference>
<gene>
    <name evidence="2" type="ORF">VFH_V186920</name>
</gene>
<dbReference type="EMBL" id="OX451740">
    <property type="protein sequence ID" value="CAI8615600.1"/>
    <property type="molecule type" value="Genomic_DNA"/>
</dbReference>
<accession>A0AAV1B2X9</accession>
<dbReference type="FunFam" id="3.40.50.11350:FF:000008">
    <property type="entry name" value="Alpha-(1,6)-fucosyltransferase"/>
    <property type="match status" value="1"/>
</dbReference>
<feature type="transmembrane region" description="Helical" evidence="1">
    <location>
        <begin position="27"/>
        <end position="50"/>
    </location>
</feature>
<evidence type="ECO:0000313" key="3">
    <source>
        <dbReference type="Proteomes" id="UP001157006"/>
    </source>
</evidence>
<reference evidence="2 3" key="1">
    <citation type="submission" date="2023-01" db="EMBL/GenBank/DDBJ databases">
        <authorList>
            <person name="Kreplak J."/>
        </authorList>
    </citation>
    <scope>NUCLEOTIDE SEQUENCE [LARGE SCALE GENOMIC DNA]</scope>
</reference>
<dbReference type="GO" id="GO:0046921">
    <property type="term" value="F:alpha-(1-&gt;6)-fucosyltransferase activity"/>
    <property type="evidence" value="ECO:0007669"/>
    <property type="project" value="TreeGrafter"/>
</dbReference>
<dbReference type="GO" id="GO:0006487">
    <property type="term" value="P:protein N-linked glycosylation"/>
    <property type="evidence" value="ECO:0007669"/>
    <property type="project" value="TreeGrafter"/>
</dbReference>
<keyword evidence="3" id="KW-1185">Reference proteome</keyword>